<feature type="compositionally biased region" description="Basic residues" evidence="1">
    <location>
        <begin position="1"/>
        <end position="10"/>
    </location>
</feature>
<feature type="region of interest" description="Disordered" evidence="1">
    <location>
        <begin position="1"/>
        <end position="199"/>
    </location>
</feature>
<evidence type="ECO:0000313" key="2">
    <source>
        <dbReference type="EMBL" id="CAA9230465.1"/>
    </source>
</evidence>
<feature type="compositionally biased region" description="Gly residues" evidence="1">
    <location>
        <begin position="96"/>
        <end position="105"/>
    </location>
</feature>
<sequence length="199" mass="20859">GHRRHAPRARRPGDRRARAAGAGPPAAQPAARPAPPERALDRQPARPGGRGEQRLDQLPPAPARRVRLRRGGRGSGECAGALVARPAPDDQLAALGPGGAGGWFRGPGRDDPAADRPARPGPDHRTRAAGAPRPGLAQRGIDERLRPAADTGRGAGPHRRAGRGRDAVDGCASRRHPGRGDRARLRPHRHRAGEGMAGM</sequence>
<dbReference type="AlphaFoldDB" id="A0A6J4HQZ9"/>
<accession>A0A6J4HQZ9</accession>
<feature type="compositionally biased region" description="Basic and acidic residues" evidence="1">
    <location>
        <begin position="107"/>
        <end position="126"/>
    </location>
</feature>
<dbReference type="EMBL" id="CADCTI010000095">
    <property type="protein sequence ID" value="CAA9230465.1"/>
    <property type="molecule type" value="Genomic_DNA"/>
</dbReference>
<feature type="compositionally biased region" description="Basic and acidic residues" evidence="1">
    <location>
        <begin position="38"/>
        <end position="55"/>
    </location>
</feature>
<name>A0A6J4HQZ9_9ACTN</name>
<protein>
    <submittedName>
        <fullName evidence="2">Uncharacterized protein</fullName>
    </submittedName>
</protein>
<feature type="non-terminal residue" evidence="2">
    <location>
        <position position="1"/>
    </location>
</feature>
<reference evidence="2" key="1">
    <citation type="submission" date="2020-02" db="EMBL/GenBank/DDBJ databases">
        <authorList>
            <person name="Meier V. D."/>
        </authorList>
    </citation>
    <scope>NUCLEOTIDE SEQUENCE</scope>
    <source>
        <strain evidence="2">AVDCRST_MAG57</strain>
    </source>
</reference>
<gene>
    <name evidence="2" type="ORF">AVDCRST_MAG57-1064</name>
</gene>
<organism evidence="2">
    <name type="scientific">uncultured Blastococcus sp</name>
    <dbReference type="NCBI Taxonomy" id="217144"/>
    <lineage>
        <taxon>Bacteria</taxon>
        <taxon>Bacillati</taxon>
        <taxon>Actinomycetota</taxon>
        <taxon>Actinomycetes</taxon>
        <taxon>Geodermatophilales</taxon>
        <taxon>Geodermatophilaceae</taxon>
        <taxon>Blastococcus</taxon>
        <taxon>environmental samples</taxon>
    </lineage>
</organism>
<feature type="compositionally biased region" description="Low complexity" evidence="1">
    <location>
        <begin position="19"/>
        <end position="31"/>
    </location>
</feature>
<feature type="non-terminal residue" evidence="2">
    <location>
        <position position="199"/>
    </location>
</feature>
<proteinExistence type="predicted"/>
<evidence type="ECO:0000256" key="1">
    <source>
        <dbReference type="SAM" id="MobiDB-lite"/>
    </source>
</evidence>